<sequence>MSYKEALLDGIRIEQKGKQARYYPRCIFCGTEVMSCNYVPNYNYICSDCKKIKKTILKTEIFRIKTKDESKCDRKRVLKSD</sequence>
<accession>A0A1V4I8E9</accession>
<protein>
    <submittedName>
        <fullName evidence="1">Uncharacterized protein</fullName>
    </submittedName>
</protein>
<dbReference type="AlphaFoldDB" id="A0A1V4I8E9"/>
<name>A0A1V4I8E9_9FIRM</name>
<dbReference type="EMBL" id="MZGW01000003">
    <property type="protein sequence ID" value="OPJ55905.1"/>
    <property type="molecule type" value="Genomic_DNA"/>
</dbReference>
<reference evidence="1 2" key="1">
    <citation type="submission" date="2017-03" db="EMBL/GenBank/DDBJ databases">
        <title>Genome sequence of Clostridium thermoalcaliphilum DSM 7309.</title>
        <authorList>
            <person name="Poehlein A."/>
            <person name="Daniel R."/>
        </authorList>
    </citation>
    <scope>NUCLEOTIDE SEQUENCE [LARGE SCALE GENOMIC DNA]</scope>
    <source>
        <strain evidence="1 2">DSM 7309</strain>
    </source>
</reference>
<comment type="caution">
    <text evidence="1">The sequence shown here is derived from an EMBL/GenBank/DDBJ whole genome shotgun (WGS) entry which is preliminary data.</text>
</comment>
<proteinExistence type="predicted"/>
<evidence type="ECO:0000313" key="2">
    <source>
        <dbReference type="Proteomes" id="UP000190140"/>
    </source>
</evidence>
<dbReference type="OrthoDB" id="2085735at2"/>
<evidence type="ECO:0000313" key="1">
    <source>
        <dbReference type="EMBL" id="OPJ55905.1"/>
    </source>
</evidence>
<gene>
    <name evidence="1" type="ORF">CLOTH_10830</name>
</gene>
<organism evidence="1 2">
    <name type="scientific">Alkalithermobacter paradoxus</name>
    <dbReference type="NCBI Taxonomy" id="29349"/>
    <lineage>
        <taxon>Bacteria</taxon>
        <taxon>Bacillati</taxon>
        <taxon>Bacillota</taxon>
        <taxon>Clostridia</taxon>
        <taxon>Peptostreptococcales</taxon>
        <taxon>Tepidibacteraceae</taxon>
        <taxon>Alkalithermobacter</taxon>
    </lineage>
</organism>
<dbReference type="GeneID" id="35805217"/>
<dbReference type="STRING" id="29349.CLOTH_10830"/>
<dbReference type="RefSeq" id="WP_020458081.1">
    <property type="nucleotide sequence ID" value="NZ_MZGW01000003.1"/>
</dbReference>
<keyword evidence="2" id="KW-1185">Reference proteome</keyword>
<dbReference type="Proteomes" id="UP000190140">
    <property type="component" value="Unassembled WGS sequence"/>
</dbReference>